<proteinExistence type="predicted"/>
<dbReference type="AlphaFoldDB" id="A0A081BYY7"/>
<dbReference type="Gene3D" id="3.40.50.300">
    <property type="entry name" value="P-loop containing nucleotide triphosphate hydrolases"/>
    <property type="match status" value="2"/>
</dbReference>
<reference evidence="10" key="1">
    <citation type="journal article" date="2015" name="PeerJ">
        <title>First genomic representation of candidate bacterial phylum KSB3 points to enhanced environmental sensing as a trigger of wastewater bulking.</title>
        <authorList>
            <person name="Sekiguchi Y."/>
            <person name="Ohashi A."/>
            <person name="Parks D.H."/>
            <person name="Yamauchi T."/>
            <person name="Tyson G.W."/>
            <person name="Hugenholtz P."/>
        </authorList>
    </citation>
    <scope>NUCLEOTIDE SEQUENCE [LARGE SCALE GENOMIC DNA]</scope>
</reference>
<dbReference type="CDD" id="cd03215">
    <property type="entry name" value="ABC_Carb_Monos_II"/>
    <property type="match status" value="1"/>
</dbReference>
<keyword evidence="11" id="KW-1185">Reference proteome</keyword>
<dbReference type="eggNOG" id="COG3845">
    <property type="taxonomic scope" value="Bacteria"/>
</dbReference>
<evidence type="ECO:0000313" key="11">
    <source>
        <dbReference type="Proteomes" id="UP000030661"/>
    </source>
</evidence>
<gene>
    <name evidence="10" type="ORF">U27_04509</name>
</gene>
<sequence>MLLQLKNITKRFPGILANDHITLDVKQGEIHAIVGENGAGKTTLMNILYGLYHPDEGDIFWKGASVQFHSPRDAIACGIGMVHQHFMLIPSLTVTENIILGMKAPQDHGPSHGFHAYWQRLTQNILDLRRAEQKIRDLSDQFGLTVSPRAKVEHLAVGERQRVEIIKALYRKAELLILDEPTSVLTPQETQDFFKILRTLVQQGMSVIFITHKLHEVLESSDRATVLRGGRVVQTVNAAATTQRELAYQMVGRGILERLEKKRQVQGPEVLRVEQLYYVPEKQVPLVQNVSFSLHSGEILGIAGVSGNGQSELAEILAGLCPPTSGKIFLHGQEIAAWPPRCLTKAGVSHIPEKRQDMGIVMNLSLQENAMLGSFFRPPFSKHALLQKKPTHHYTQNLLMTYDVRAKDTNVIIHELSGGNQQKFVVGRELDRNPTVLLAIQPTRGVDIGSTEFIHRQLLAERERGVAILLISTELDEIFALSDRIAVMYQGRIVGIVPAEKADRETIGLMMAGAAQT</sequence>
<evidence type="ECO:0000256" key="7">
    <source>
        <dbReference type="ARBA" id="ARBA00022967"/>
    </source>
</evidence>
<keyword evidence="4" id="KW-0677">Repeat</keyword>
<accession>A0A081BYY7</accession>
<dbReference type="FunFam" id="3.40.50.300:FF:000127">
    <property type="entry name" value="Ribose import ATP-binding protein RbsA"/>
    <property type="match status" value="1"/>
</dbReference>
<dbReference type="EMBL" id="DF820466">
    <property type="protein sequence ID" value="GAK57542.1"/>
    <property type="molecule type" value="Genomic_DNA"/>
</dbReference>
<dbReference type="GO" id="GO:0016887">
    <property type="term" value="F:ATP hydrolysis activity"/>
    <property type="evidence" value="ECO:0007669"/>
    <property type="project" value="InterPro"/>
</dbReference>
<evidence type="ECO:0000256" key="1">
    <source>
        <dbReference type="ARBA" id="ARBA00004202"/>
    </source>
</evidence>
<dbReference type="Pfam" id="PF00005">
    <property type="entry name" value="ABC_tran"/>
    <property type="match status" value="2"/>
</dbReference>
<dbReference type="SUPFAM" id="SSF52540">
    <property type="entry name" value="P-loop containing nucleoside triphosphate hydrolases"/>
    <property type="match status" value="2"/>
</dbReference>
<dbReference type="InterPro" id="IPR003593">
    <property type="entry name" value="AAA+_ATPase"/>
</dbReference>
<feature type="domain" description="ABC transporter" evidence="9">
    <location>
        <begin position="271"/>
        <end position="515"/>
    </location>
</feature>
<keyword evidence="5" id="KW-0547">Nucleotide-binding</keyword>
<dbReference type="Proteomes" id="UP000030661">
    <property type="component" value="Unassembled WGS sequence"/>
</dbReference>
<dbReference type="SMART" id="SM00382">
    <property type="entry name" value="AAA"/>
    <property type="match status" value="2"/>
</dbReference>
<keyword evidence="8" id="KW-0472">Membrane</keyword>
<dbReference type="HOGENOM" id="CLU_000604_92_0_0"/>
<evidence type="ECO:0000256" key="5">
    <source>
        <dbReference type="ARBA" id="ARBA00022741"/>
    </source>
</evidence>
<dbReference type="InterPro" id="IPR017871">
    <property type="entry name" value="ABC_transporter-like_CS"/>
</dbReference>
<dbReference type="PROSITE" id="PS50893">
    <property type="entry name" value="ABC_TRANSPORTER_2"/>
    <property type="match status" value="2"/>
</dbReference>
<dbReference type="PANTHER" id="PTHR43790">
    <property type="entry name" value="CARBOHYDRATE TRANSPORT ATP-BINDING PROTEIN MG119-RELATED"/>
    <property type="match status" value="1"/>
</dbReference>
<feature type="domain" description="ABC transporter" evidence="9">
    <location>
        <begin position="3"/>
        <end position="254"/>
    </location>
</feature>
<evidence type="ECO:0000256" key="8">
    <source>
        <dbReference type="ARBA" id="ARBA00023136"/>
    </source>
</evidence>
<dbReference type="STRING" id="1499967.U27_04509"/>
<dbReference type="InterPro" id="IPR027417">
    <property type="entry name" value="P-loop_NTPase"/>
</dbReference>
<dbReference type="PANTHER" id="PTHR43790:SF4">
    <property type="entry name" value="GUANOSINE IMPORT ATP-BINDING PROTEIN NUPO"/>
    <property type="match status" value="1"/>
</dbReference>
<name>A0A081BYY7_VECG1</name>
<evidence type="ECO:0000259" key="9">
    <source>
        <dbReference type="PROSITE" id="PS50893"/>
    </source>
</evidence>
<organism evidence="10">
    <name type="scientific">Vecturithrix granuli</name>
    <dbReference type="NCBI Taxonomy" id="1499967"/>
    <lineage>
        <taxon>Bacteria</taxon>
        <taxon>Candidatus Moduliflexota</taxon>
        <taxon>Candidatus Vecturitrichia</taxon>
        <taxon>Candidatus Vecturitrichales</taxon>
        <taxon>Candidatus Vecturitrichaceae</taxon>
        <taxon>Candidatus Vecturithrix</taxon>
    </lineage>
</organism>
<keyword evidence="7" id="KW-1278">Translocase</keyword>
<evidence type="ECO:0000256" key="2">
    <source>
        <dbReference type="ARBA" id="ARBA00022448"/>
    </source>
</evidence>
<keyword evidence="6" id="KW-0067">ATP-binding</keyword>
<comment type="subcellular location">
    <subcellularLocation>
        <location evidence="1">Cell membrane</location>
        <topology evidence="1">Peripheral membrane protein</topology>
    </subcellularLocation>
</comment>
<protein>
    <submittedName>
        <fullName evidence="10">ABC transporter related</fullName>
    </submittedName>
</protein>
<evidence type="ECO:0000313" key="10">
    <source>
        <dbReference type="EMBL" id="GAK57542.1"/>
    </source>
</evidence>
<keyword evidence="3" id="KW-1003">Cell membrane</keyword>
<dbReference type="InterPro" id="IPR050107">
    <property type="entry name" value="ABC_carbohydrate_import_ATPase"/>
</dbReference>
<dbReference type="CDD" id="cd03216">
    <property type="entry name" value="ABC_Carb_Monos_I"/>
    <property type="match status" value="1"/>
</dbReference>
<dbReference type="GO" id="GO:0005524">
    <property type="term" value="F:ATP binding"/>
    <property type="evidence" value="ECO:0007669"/>
    <property type="project" value="UniProtKB-KW"/>
</dbReference>
<dbReference type="InterPro" id="IPR003439">
    <property type="entry name" value="ABC_transporter-like_ATP-bd"/>
</dbReference>
<evidence type="ECO:0000256" key="4">
    <source>
        <dbReference type="ARBA" id="ARBA00022737"/>
    </source>
</evidence>
<keyword evidence="2" id="KW-0813">Transport</keyword>
<dbReference type="PROSITE" id="PS00211">
    <property type="entry name" value="ABC_TRANSPORTER_1"/>
    <property type="match status" value="2"/>
</dbReference>
<dbReference type="GO" id="GO:0005886">
    <property type="term" value="C:plasma membrane"/>
    <property type="evidence" value="ECO:0007669"/>
    <property type="project" value="UniProtKB-SubCell"/>
</dbReference>
<evidence type="ECO:0000256" key="6">
    <source>
        <dbReference type="ARBA" id="ARBA00022840"/>
    </source>
</evidence>
<evidence type="ECO:0000256" key="3">
    <source>
        <dbReference type="ARBA" id="ARBA00022475"/>
    </source>
</evidence>